<dbReference type="InterPro" id="IPR014743">
    <property type="entry name" value="Cl-channel_core"/>
</dbReference>
<dbReference type="Proteomes" id="UP000468668">
    <property type="component" value="Unassembled WGS sequence"/>
</dbReference>
<gene>
    <name evidence="7" type="ORF">F8C90_03530</name>
</gene>
<keyword evidence="8" id="KW-1185">Reference proteome</keyword>
<reference evidence="7 8" key="1">
    <citation type="submission" date="2019-09" db="EMBL/GenBank/DDBJ databases">
        <title>Whole genome shotgun sequencing (WGS) of Ellagibacter isourolithinifaciens DSM 104140(T) and Adlercreutzia muris DSM 29508(T).</title>
        <authorList>
            <person name="Stoll D.A."/>
            <person name="Danylec N."/>
            <person name="Huch M."/>
        </authorList>
    </citation>
    <scope>NUCLEOTIDE SEQUENCE [LARGE SCALE GENOMIC DNA]</scope>
    <source>
        <strain evidence="7 8">DSM 104140</strain>
    </source>
</reference>
<evidence type="ECO:0000256" key="4">
    <source>
        <dbReference type="ARBA" id="ARBA00023136"/>
    </source>
</evidence>
<keyword evidence="2 6" id="KW-0812">Transmembrane</keyword>
<dbReference type="OrthoDB" id="2729535at2"/>
<comment type="subcellular location">
    <subcellularLocation>
        <location evidence="1">Membrane</location>
        <topology evidence="1">Multi-pass membrane protein</topology>
    </subcellularLocation>
</comment>
<name>A0A6N6NMV6_9ACTN</name>
<dbReference type="GO" id="GO:0016020">
    <property type="term" value="C:membrane"/>
    <property type="evidence" value="ECO:0007669"/>
    <property type="project" value="UniProtKB-SubCell"/>
</dbReference>
<dbReference type="InterPro" id="IPR050368">
    <property type="entry name" value="ClC-type_chloride_channel"/>
</dbReference>
<feature type="transmembrane region" description="Helical" evidence="6">
    <location>
        <begin position="321"/>
        <end position="340"/>
    </location>
</feature>
<keyword evidence="4 6" id="KW-0472">Membrane</keyword>
<dbReference type="Gene3D" id="1.10.3080.10">
    <property type="entry name" value="Clc chloride channel"/>
    <property type="match status" value="1"/>
</dbReference>
<comment type="caution">
    <text evidence="7">The sequence shown here is derived from an EMBL/GenBank/DDBJ whole genome shotgun (WGS) entry which is preliminary data.</text>
</comment>
<feature type="compositionally biased region" description="Basic and acidic residues" evidence="5">
    <location>
        <begin position="452"/>
        <end position="467"/>
    </location>
</feature>
<accession>A0A6N6NMV6</accession>
<feature type="transmembrane region" description="Helical" evidence="6">
    <location>
        <begin position="253"/>
        <end position="275"/>
    </location>
</feature>
<feature type="transmembrane region" description="Helical" evidence="6">
    <location>
        <begin position="287"/>
        <end position="309"/>
    </location>
</feature>
<protein>
    <submittedName>
        <fullName evidence="7">Chloride channel protein</fullName>
    </submittedName>
</protein>
<proteinExistence type="predicted"/>
<feature type="region of interest" description="Disordered" evidence="5">
    <location>
        <begin position="428"/>
        <end position="467"/>
    </location>
</feature>
<feature type="transmembrane region" description="Helical" evidence="6">
    <location>
        <begin position="352"/>
        <end position="371"/>
    </location>
</feature>
<dbReference type="GeneID" id="98657475"/>
<sequence length="467" mass="48147">MTNFSKPINRALFLACVIVTGALAGAFVWAFFFLMDKGIEFFWSTLPALIGQAANAHLPGLAEGPFGFLPYPLVVCIVGGLLIGYFDKKTGARPEELTAVMGKVKKDGRYSYEGIGKLSLAALLPLLFGGSIGPEAGLTGVIAGLCTWVGDRMRRFGADFRALTTIGTQAALTALFTAPLYGFVAPLAGTADAPKDGKDDVDIKLPRAQKTFVYLCAIAGALAAFLLLGDVFGGGMGLPRFTGMKVGALEAALVIPAALLGCAAGWSFHASTWASGKLASRMGERSVAKAVLGGIVLAVCGMALPYTMFAGEAQTHLLMDSYLAIGAGALIVTGLIKAALTPFCIQMGWRGGHFFPLIFSGVSMGYGFSLLTGADPVSCVAACTAGCMGAVMRQPVMTALLLIMCFPVKGVVITIAAAAIGAAIPLPKTLSPAKPRGEGSAGESAPTGESTPAREGRANRETKEAGE</sequence>
<evidence type="ECO:0000256" key="1">
    <source>
        <dbReference type="ARBA" id="ARBA00004141"/>
    </source>
</evidence>
<feature type="transmembrane region" description="Helical" evidence="6">
    <location>
        <begin position="12"/>
        <end position="35"/>
    </location>
</feature>
<feature type="transmembrane region" description="Helical" evidence="6">
    <location>
        <begin position="399"/>
        <end position="426"/>
    </location>
</feature>
<dbReference type="AlphaFoldDB" id="A0A6N6NMV6"/>
<evidence type="ECO:0000256" key="6">
    <source>
        <dbReference type="SAM" id="Phobius"/>
    </source>
</evidence>
<evidence type="ECO:0000256" key="2">
    <source>
        <dbReference type="ARBA" id="ARBA00022692"/>
    </source>
</evidence>
<dbReference type="CDD" id="cd00400">
    <property type="entry name" value="Voltage_gated_ClC"/>
    <property type="match status" value="1"/>
</dbReference>
<dbReference type="RefSeq" id="WP_158049072.1">
    <property type="nucleotide sequence ID" value="NZ_WAJR01000005.1"/>
</dbReference>
<dbReference type="GO" id="GO:0015108">
    <property type="term" value="F:chloride transmembrane transporter activity"/>
    <property type="evidence" value="ECO:0007669"/>
    <property type="project" value="InterPro"/>
</dbReference>
<evidence type="ECO:0000313" key="8">
    <source>
        <dbReference type="Proteomes" id="UP000468668"/>
    </source>
</evidence>
<dbReference type="InterPro" id="IPR001807">
    <property type="entry name" value="ClC"/>
</dbReference>
<dbReference type="Pfam" id="PF00654">
    <property type="entry name" value="Voltage_CLC"/>
    <property type="match status" value="1"/>
</dbReference>
<feature type="transmembrane region" description="Helical" evidence="6">
    <location>
        <begin position="68"/>
        <end position="86"/>
    </location>
</feature>
<evidence type="ECO:0000256" key="3">
    <source>
        <dbReference type="ARBA" id="ARBA00022989"/>
    </source>
</evidence>
<dbReference type="PANTHER" id="PTHR43427">
    <property type="entry name" value="CHLORIDE CHANNEL PROTEIN CLC-E"/>
    <property type="match status" value="1"/>
</dbReference>
<evidence type="ECO:0000313" key="7">
    <source>
        <dbReference type="EMBL" id="KAB1641583.1"/>
    </source>
</evidence>
<dbReference type="SUPFAM" id="SSF81340">
    <property type="entry name" value="Clc chloride channel"/>
    <property type="match status" value="1"/>
</dbReference>
<evidence type="ECO:0000256" key="5">
    <source>
        <dbReference type="SAM" id="MobiDB-lite"/>
    </source>
</evidence>
<keyword evidence="3 6" id="KW-1133">Transmembrane helix</keyword>
<organism evidence="7 8">
    <name type="scientific">Ellagibacter isourolithinifaciens</name>
    <dbReference type="NCBI Taxonomy" id="2137581"/>
    <lineage>
        <taxon>Bacteria</taxon>
        <taxon>Bacillati</taxon>
        <taxon>Actinomycetota</taxon>
        <taxon>Coriobacteriia</taxon>
        <taxon>Eggerthellales</taxon>
        <taxon>Eggerthellaceae</taxon>
        <taxon>Ellagibacter</taxon>
    </lineage>
</organism>
<feature type="transmembrane region" description="Helical" evidence="6">
    <location>
        <begin position="212"/>
        <end position="233"/>
    </location>
</feature>
<dbReference type="PANTHER" id="PTHR43427:SF12">
    <property type="entry name" value="CHLORIDE TRANSPORTER"/>
    <property type="match status" value="1"/>
</dbReference>
<dbReference type="EMBL" id="WAJR01000005">
    <property type="protein sequence ID" value="KAB1641583.1"/>
    <property type="molecule type" value="Genomic_DNA"/>
</dbReference>